<keyword evidence="3" id="KW-1185">Reference proteome</keyword>
<reference evidence="2 3" key="1">
    <citation type="submission" date="2018-11" db="EMBL/GenBank/DDBJ databases">
        <authorList>
            <consortium name="Pathogen Informatics"/>
        </authorList>
    </citation>
    <scope>NUCLEOTIDE SEQUENCE [LARGE SCALE GENOMIC DNA]</scope>
</reference>
<evidence type="ECO:0000313" key="4">
    <source>
        <dbReference type="WBParaSite" id="HPBE_0002198701-mRNA-1"/>
    </source>
</evidence>
<organism evidence="3 4">
    <name type="scientific">Heligmosomoides polygyrus</name>
    <name type="common">Parasitic roundworm</name>
    <dbReference type="NCBI Taxonomy" id="6339"/>
    <lineage>
        <taxon>Eukaryota</taxon>
        <taxon>Metazoa</taxon>
        <taxon>Ecdysozoa</taxon>
        <taxon>Nematoda</taxon>
        <taxon>Chromadorea</taxon>
        <taxon>Rhabditida</taxon>
        <taxon>Rhabditina</taxon>
        <taxon>Rhabditomorpha</taxon>
        <taxon>Strongyloidea</taxon>
        <taxon>Heligmosomidae</taxon>
        <taxon>Heligmosomoides</taxon>
    </lineage>
</organism>
<protein>
    <submittedName>
        <fullName evidence="2 4">Uncharacterized protein</fullName>
    </submittedName>
</protein>
<dbReference type="EMBL" id="UZAH01033542">
    <property type="protein sequence ID" value="VDP29539.1"/>
    <property type="molecule type" value="Genomic_DNA"/>
</dbReference>
<evidence type="ECO:0000313" key="3">
    <source>
        <dbReference type="Proteomes" id="UP000050761"/>
    </source>
</evidence>
<dbReference type="Proteomes" id="UP000050761">
    <property type="component" value="Unassembled WGS sequence"/>
</dbReference>
<name>A0A183GHF0_HELPZ</name>
<dbReference type="WBParaSite" id="HPBE_0002198701-mRNA-1">
    <property type="protein sequence ID" value="HPBE_0002198701-mRNA-1"/>
    <property type="gene ID" value="HPBE_0002198701"/>
</dbReference>
<sequence length="116" mass="13592">MEMKMLRWTAGVTRLDYIRHDSIRHKSGVAPIADKMREARLRWYGNVPATKPNAYNGEEEEEEEPAKDTKSCDVLKNTKLVIPHFLTCSESEWTVILATHVKLILTKFKQFEDYYM</sequence>
<evidence type="ECO:0000256" key="1">
    <source>
        <dbReference type="SAM" id="MobiDB-lite"/>
    </source>
</evidence>
<accession>A0A183GHF0</accession>
<feature type="region of interest" description="Disordered" evidence="1">
    <location>
        <begin position="48"/>
        <end position="70"/>
    </location>
</feature>
<gene>
    <name evidence="2" type="ORF">HPBE_LOCUS21986</name>
</gene>
<accession>A0A3P8G3D4</accession>
<evidence type="ECO:0000313" key="2">
    <source>
        <dbReference type="EMBL" id="VDP29539.1"/>
    </source>
</evidence>
<proteinExistence type="predicted"/>
<dbReference type="AlphaFoldDB" id="A0A183GHF0"/>
<dbReference type="OrthoDB" id="5848222at2759"/>
<reference evidence="4" key="2">
    <citation type="submission" date="2019-09" db="UniProtKB">
        <authorList>
            <consortium name="WormBaseParasite"/>
        </authorList>
    </citation>
    <scope>IDENTIFICATION</scope>
</reference>